<evidence type="ECO:0008006" key="6">
    <source>
        <dbReference type="Google" id="ProtNLM"/>
    </source>
</evidence>
<keyword evidence="2" id="KW-0472">Membrane</keyword>
<name>A0ABQ6IZI0_9MICO</name>
<accession>A0ABQ6IZI0</accession>
<gene>
    <name evidence="3" type="ORF">GCM10025883_44510</name>
    <name evidence="4" type="ORF">GCM10025883_45260</name>
</gene>
<dbReference type="EMBL" id="BSUO01000002">
    <property type="protein sequence ID" value="GMA42481.1"/>
    <property type="molecule type" value="Genomic_DNA"/>
</dbReference>
<feature type="compositionally biased region" description="Gly residues" evidence="1">
    <location>
        <begin position="278"/>
        <end position="301"/>
    </location>
</feature>
<keyword evidence="5" id="KW-1185">Reference proteome</keyword>
<evidence type="ECO:0000256" key="1">
    <source>
        <dbReference type="SAM" id="MobiDB-lite"/>
    </source>
</evidence>
<protein>
    <recommendedName>
        <fullName evidence="6">Integral membrane protein</fullName>
    </recommendedName>
</protein>
<feature type="transmembrane region" description="Helical" evidence="2">
    <location>
        <begin position="153"/>
        <end position="177"/>
    </location>
</feature>
<dbReference type="Proteomes" id="UP001157126">
    <property type="component" value="Unassembled WGS sequence"/>
</dbReference>
<feature type="transmembrane region" description="Helical" evidence="2">
    <location>
        <begin position="189"/>
        <end position="207"/>
    </location>
</feature>
<evidence type="ECO:0000256" key="2">
    <source>
        <dbReference type="SAM" id="Phobius"/>
    </source>
</evidence>
<evidence type="ECO:0000313" key="3">
    <source>
        <dbReference type="EMBL" id="GMA42406.1"/>
    </source>
</evidence>
<organism evidence="4 5">
    <name type="scientific">Mobilicoccus caccae</name>
    <dbReference type="NCBI Taxonomy" id="1859295"/>
    <lineage>
        <taxon>Bacteria</taxon>
        <taxon>Bacillati</taxon>
        <taxon>Actinomycetota</taxon>
        <taxon>Actinomycetes</taxon>
        <taxon>Micrococcales</taxon>
        <taxon>Dermatophilaceae</taxon>
        <taxon>Mobilicoccus</taxon>
    </lineage>
</organism>
<evidence type="ECO:0000313" key="5">
    <source>
        <dbReference type="Proteomes" id="UP001157126"/>
    </source>
</evidence>
<reference evidence="5" key="2">
    <citation type="journal article" date="2019" name="Int. J. Syst. Evol. Microbiol.">
        <title>The Global Catalogue of Microorganisms (GCM) 10K type strain sequencing project: providing services to taxonomists for standard genome sequencing and annotation.</title>
        <authorList>
            <consortium name="The Broad Institute Genomics Platform"/>
            <consortium name="The Broad Institute Genome Sequencing Center for Infectious Disease"/>
            <person name="Wu L."/>
            <person name="Ma J."/>
        </authorList>
    </citation>
    <scope>NUCLEOTIDE SEQUENCE [LARGE SCALE GENOMIC DNA]</scope>
    <source>
        <strain evidence="5">NBRC 113072</strain>
    </source>
</reference>
<evidence type="ECO:0000313" key="4">
    <source>
        <dbReference type="EMBL" id="GMA42481.1"/>
    </source>
</evidence>
<feature type="compositionally biased region" description="Low complexity" evidence="1">
    <location>
        <begin position="413"/>
        <end position="459"/>
    </location>
</feature>
<dbReference type="EMBL" id="BSUO01000002">
    <property type="protein sequence ID" value="GMA42406.1"/>
    <property type="molecule type" value="Genomic_DNA"/>
</dbReference>
<feature type="region of interest" description="Disordered" evidence="1">
    <location>
        <begin position="242"/>
        <end position="496"/>
    </location>
</feature>
<feature type="compositionally biased region" description="Basic and acidic residues" evidence="1">
    <location>
        <begin position="351"/>
        <end position="363"/>
    </location>
</feature>
<reference evidence="4" key="1">
    <citation type="journal article" date="2014" name="Int. J. Syst. Evol. Microbiol.">
        <title>Complete genome of a new Firmicutes species belonging to the dominant human colonic microbiota ('Ruminococcus bicirculans') reveals two chromosomes and a selective capacity to utilize plant glucans.</title>
        <authorList>
            <consortium name="NISC Comparative Sequencing Program"/>
            <person name="Wegmann U."/>
            <person name="Louis P."/>
            <person name="Goesmann A."/>
            <person name="Henrissat B."/>
            <person name="Duncan S.H."/>
            <person name="Flint H.J."/>
        </authorList>
    </citation>
    <scope>NUCLEOTIDE SEQUENCE</scope>
    <source>
        <strain evidence="4">NBRC 113072</strain>
    </source>
</reference>
<keyword evidence="2" id="KW-0812">Transmembrane</keyword>
<sequence>MPFKFDGGAVTGGTHQEQLARRTGDAQWRVFGVTPWCQTQFGSLEACKRYGPDWVKLKTDDERKQYIDKVIKPSEGGDDAPTVRFVQGHDPSGRIATSLIAVLIGGGLFLVNASLAIGSVLPWTTALILLVFGVLWACLLMVGGWAGRVGSEIFLLIAGLTVLSGIILGIISAAQIINGVVIAATVSEGYLPAAVFGFATLAGALRAKTYLERVLTGGGASSGWGRLGAYLALRGLGNTARSLVGSGRGRQRQRSSQGQDQGRGRGRGTYEDDPPNDGTGGGDGDAGGGTGGGRPGIGGGPRRVLGGARRDATRPGSRPSARRPGTKGGPTRSDGDSGRPSAAPGGAPTRRPGESRRTQREETSVPEDLAYLATLTGTDGPLSPNRRRVWANPSTGGETRGTRRSSSSGGGSSSSSSAAPSARRSSSSGGGSSSSSSAAPSARRSSSSGGGSSSNRAGAQPAGERTPRPRARTGYSQPAPRRRRSGGPENPGGNER</sequence>
<proteinExistence type="predicted"/>
<feature type="transmembrane region" description="Helical" evidence="2">
    <location>
        <begin position="95"/>
        <end position="117"/>
    </location>
</feature>
<keyword evidence="2" id="KW-1133">Transmembrane helix</keyword>
<comment type="caution">
    <text evidence="4">The sequence shown here is derived from an EMBL/GenBank/DDBJ whole genome shotgun (WGS) entry which is preliminary data.</text>
</comment>
<reference evidence="4" key="3">
    <citation type="submission" date="2023-02" db="EMBL/GenBank/DDBJ databases">
        <authorList>
            <person name="Sun Q."/>
            <person name="Mori K."/>
        </authorList>
    </citation>
    <scope>NUCLEOTIDE SEQUENCE</scope>
    <source>
        <strain evidence="4">NBRC 113072</strain>
    </source>
</reference>
<feature type="transmembrane region" description="Helical" evidence="2">
    <location>
        <begin position="123"/>
        <end position="146"/>
    </location>
</feature>